<dbReference type="EMBL" id="JAAIJR010000417">
    <property type="protein sequence ID" value="NEX23896.1"/>
    <property type="molecule type" value="Genomic_DNA"/>
</dbReference>
<name>A0A6P1E4M4_9GAMM</name>
<comment type="caution">
    <text evidence="1">The sequence shown here is derived from an EMBL/GenBank/DDBJ whole genome shotgun (WGS) entry which is preliminary data.</text>
</comment>
<proteinExistence type="predicted"/>
<dbReference type="Proteomes" id="UP000471640">
    <property type="component" value="Unassembled WGS sequence"/>
</dbReference>
<gene>
    <name evidence="1" type="ORF">G3480_27235</name>
</gene>
<organism evidence="1 2">
    <name type="scientific">Thiorhodococcus mannitoliphagus</name>
    <dbReference type="NCBI Taxonomy" id="329406"/>
    <lineage>
        <taxon>Bacteria</taxon>
        <taxon>Pseudomonadati</taxon>
        <taxon>Pseudomonadota</taxon>
        <taxon>Gammaproteobacteria</taxon>
        <taxon>Chromatiales</taxon>
        <taxon>Chromatiaceae</taxon>
        <taxon>Thiorhodococcus</taxon>
    </lineage>
</organism>
<evidence type="ECO:0000313" key="2">
    <source>
        <dbReference type="Proteomes" id="UP000471640"/>
    </source>
</evidence>
<dbReference type="AlphaFoldDB" id="A0A6P1E4M4"/>
<reference evidence="1 2" key="2">
    <citation type="submission" date="2020-02" db="EMBL/GenBank/DDBJ databases">
        <title>Genome sequences of Thiorhodococcus mannitoliphagus and Thiorhodococcus minor, purple sulfur photosynthetic bacteria in the gammaproteobacterial family, Chromatiaceae.</title>
        <authorList>
            <person name="Aviles F.A."/>
            <person name="Meyer T.E."/>
            <person name="Kyndt J.A."/>
        </authorList>
    </citation>
    <scope>NUCLEOTIDE SEQUENCE [LARGE SCALE GENOMIC DNA]</scope>
    <source>
        <strain evidence="1 2">DSM 18266</strain>
    </source>
</reference>
<reference evidence="2" key="1">
    <citation type="journal article" date="2020" name="Microbiol. Resour. Announc.">
        <title>Draft Genome Sequences of Thiorhodococcus mannitoliphagus and Thiorhodococcus minor, Purple Sulfur Photosynthetic Bacteria in the Gammaproteobacterial Family Chromatiaceae.</title>
        <authorList>
            <person name="Aviles F.A."/>
            <person name="Meyer T.E."/>
            <person name="Kyndt J.A."/>
        </authorList>
    </citation>
    <scope>NUCLEOTIDE SEQUENCE [LARGE SCALE GENOMIC DNA]</scope>
    <source>
        <strain evidence="2">DSM 18266</strain>
    </source>
</reference>
<keyword evidence="2" id="KW-1185">Reference proteome</keyword>
<feature type="non-terminal residue" evidence="1">
    <location>
        <position position="197"/>
    </location>
</feature>
<sequence length="197" mass="22437">MGGKTRREESSREQRLRPEVMECRDCGERLRLAYSTWRKVATLEGMLQLKVSIGRCVNPACARYHLPTHPLEEGHIALPYYEYGLDVLAFIGRQRYCERSTAAQIHAALEQRAVRISQRNVQYLLERYDELVALSVRDSPERRARLAAQGRLILAIDGLQPDVGHEVLWVIREVLSGEVLLARSLLSSCQAELIALL</sequence>
<protein>
    <submittedName>
        <fullName evidence="1">Transposase</fullName>
    </submittedName>
</protein>
<accession>A0A6P1E4M4</accession>
<evidence type="ECO:0000313" key="1">
    <source>
        <dbReference type="EMBL" id="NEX23896.1"/>
    </source>
</evidence>